<dbReference type="GO" id="GO:0019159">
    <property type="term" value="F:nicotinamide-nucleotide amidase activity"/>
    <property type="evidence" value="ECO:0007669"/>
    <property type="project" value="UniProtKB-EC"/>
</dbReference>
<dbReference type="RefSeq" id="WP_184431720.1">
    <property type="nucleotide sequence ID" value="NZ_JACIGI010000004.1"/>
</dbReference>
<dbReference type="Gene3D" id="3.90.950.20">
    <property type="entry name" value="CinA-like"/>
    <property type="match status" value="1"/>
</dbReference>
<dbReference type="NCBIfam" id="TIGR00199">
    <property type="entry name" value="PncC_domain"/>
    <property type="match status" value="1"/>
</dbReference>
<protein>
    <submittedName>
        <fullName evidence="3">Nicotinamide-nucleotide amidase</fullName>
        <ecNumber evidence="3">3.5.1.42</ecNumber>
    </submittedName>
</protein>
<dbReference type="SUPFAM" id="SSF142433">
    <property type="entry name" value="CinA-like"/>
    <property type="match status" value="1"/>
</dbReference>
<proteinExistence type="predicted"/>
<feature type="compositionally biased region" description="Acidic residues" evidence="1">
    <location>
        <begin position="168"/>
        <end position="182"/>
    </location>
</feature>
<evidence type="ECO:0000313" key="3">
    <source>
        <dbReference type="EMBL" id="MBB4284966.1"/>
    </source>
</evidence>
<dbReference type="Proteomes" id="UP000555728">
    <property type="component" value="Unassembled WGS sequence"/>
</dbReference>
<keyword evidence="4" id="KW-1185">Reference proteome</keyword>
<dbReference type="InterPro" id="IPR008136">
    <property type="entry name" value="CinA_C"/>
</dbReference>
<sequence length="198" mass="20145">MSALAKDLVEHARAVMAVCRDRDLLITVAESCTGGLLAASLTAVPGASAVFDRGFVTYSNAAKTQLLGVEPELLDSVGAVSEDVAVAMALGALAASGTGLSVAITGIAGPGGATETKPLGLVHLAAARIDGLVRPKRYVFAGGRDDVRLAAAHAALDLLEELATLHEDVEDDEDVDDEDTDAATDRIGPAAGTPKRTD</sequence>
<keyword evidence="3" id="KW-0378">Hydrolase</keyword>
<feature type="domain" description="CinA C-terminal" evidence="2">
    <location>
        <begin position="12"/>
        <end position="162"/>
    </location>
</feature>
<dbReference type="EMBL" id="JACIGI010000004">
    <property type="protein sequence ID" value="MBB4284966.1"/>
    <property type="molecule type" value="Genomic_DNA"/>
</dbReference>
<dbReference type="AlphaFoldDB" id="A0A7W6RXM3"/>
<accession>A0A7W6RXM3</accession>
<dbReference type="EC" id="3.5.1.42" evidence="3"/>
<gene>
    <name evidence="3" type="ORF">GGD88_000680</name>
</gene>
<dbReference type="InterPro" id="IPR036653">
    <property type="entry name" value="CinA-like_C"/>
</dbReference>
<comment type="caution">
    <text evidence="3">The sequence shown here is derived from an EMBL/GenBank/DDBJ whole genome shotgun (WGS) entry which is preliminary data.</text>
</comment>
<feature type="region of interest" description="Disordered" evidence="1">
    <location>
        <begin position="167"/>
        <end position="198"/>
    </location>
</feature>
<evidence type="ECO:0000313" key="4">
    <source>
        <dbReference type="Proteomes" id="UP000555728"/>
    </source>
</evidence>
<reference evidence="3 4" key="1">
    <citation type="submission" date="2020-08" db="EMBL/GenBank/DDBJ databases">
        <title>Genome sequencing of Purple Non-Sulfur Bacteria from various extreme environments.</title>
        <authorList>
            <person name="Mayer M."/>
        </authorList>
    </citation>
    <scope>NUCLEOTIDE SEQUENCE [LARGE SCALE GENOMIC DNA]</scope>
    <source>
        <strain evidence="3 4">JA135</strain>
    </source>
</reference>
<dbReference type="Pfam" id="PF02464">
    <property type="entry name" value="CinA"/>
    <property type="match status" value="1"/>
</dbReference>
<organism evidence="3 4">
    <name type="scientific">Roseospira goensis</name>
    <dbReference type="NCBI Taxonomy" id="391922"/>
    <lineage>
        <taxon>Bacteria</taxon>
        <taxon>Pseudomonadati</taxon>
        <taxon>Pseudomonadota</taxon>
        <taxon>Alphaproteobacteria</taxon>
        <taxon>Rhodospirillales</taxon>
        <taxon>Rhodospirillaceae</taxon>
        <taxon>Roseospira</taxon>
    </lineage>
</organism>
<evidence type="ECO:0000256" key="1">
    <source>
        <dbReference type="SAM" id="MobiDB-lite"/>
    </source>
</evidence>
<name>A0A7W6RXM3_9PROT</name>
<evidence type="ECO:0000259" key="2">
    <source>
        <dbReference type="Pfam" id="PF02464"/>
    </source>
</evidence>